<dbReference type="HOGENOM" id="CLU_022048_1_0_1"/>
<dbReference type="GO" id="GO:0016567">
    <property type="term" value="P:protein ubiquitination"/>
    <property type="evidence" value="ECO:0007669"/>
    <property type="project" value="InterPro"/>
</dbReference>
<evidence type="ECO:0000256" key="3">
    <source>
        <dbReference type="ARBA" id="ARBA00022833"/>
    </source>
</evidence>
<evidence type="ECO:0000256" key="2">
    <source>
        <dbReference type="ARBA" id="ARBA00022771"/>
    </source>
</evidence>
<dbReference type="InterPro" id="IPR031127">
    <property type="entry name" value="E3_UB_ligase_RBR"/>
</dbReference>
<evidence type="ECO:0000313" key="6">
    <source>
        <dbReference type="EMBL" id="EMD00145.1"/>
    </source>
</evidence>
<dbReference type="OrthoDB" id="9977870at2759"/>
<evidence type="ECO:0000256" key="1">
    <source>
        <dbReference type="ARBA" id="ARBA00022723"/>
    </source>
</evidence>
<evidence type="ECO:0000313" key="7">
    <source>
        <dbReference type="Proteomes" id="UP000011761"/>
    </source>
</evidence>
<keyword evidence="2 4" id="KW-0863">Zinc-finger</keyword>
<proteinExistence type="predicted"/>
<organism evidence="6 7">
    <name type="scientific">Baudoinia panamericana (strain UAMH 10762)</name>
    <name type="common">Angels' share fungus</name>
    <name type="synonym">Baudoinia compniacensis (strain UAMH 10762)</name>
    <dbReference type="NCBI Taxonomy" id="717646"/>
    <lineage>
        <taxon>Eukaryota</taxon>
        <taxon>Fungi</taxon>
        <taxon>Dikarya</taxon>
        <taxon>Ascomycota</taxon>
        <taxon>Pezizomycotina</taxon>
        <taxon>Dothideomycetes</taxon>
        <taxon>Dothideomycetidae</taxon>
        <taxon>Mycosphaerellales</taxon>
        <taxon>Teratosphaeriaceae</taxon>
        <taxon>Baudoinia</taxon>
    </lineage>
</organism>
<dbReference type="GO" id="GO:0008270">
    <property type="term" value="F:zinc ion binding"/>
    <property type="evidence" value="ECO:0007669"/>
    <property type="project" value="UniProtKB-KW"/>
</dbReference>
<dbReference type="Gene3D" id="1.20.120.1750">
    <property type="match status" value="1"/>
</dbReference>
<dbReference type="GO" id="GO:0004842">
    <property type="term" value="F:ubiquitin-protein transferase activity"/>
    <property type="evidence" value="ECO:0007669"/>
    <property type="project" value="InterPro"/>
</dbReference>
<dbReference type="PROSITE" id="PS00518">
    <property type="entry name" value="ZF_RING_1"/>
    <property type="match status" value="1"/>
</dbReference>
<dbReference type="GeneID" id="19116053"/>
<gene>
    <name evidence="6" type="ORF">BAUCODRAFT_63170</name>
</gene>
<dbReference type="OMA" id="ANHECTH"/>
<reference evidence="6 7" key="1">
    <citation type="journal article" date="2012" name="PLoS Pathog.">
        <title>Diverse lifestyles and strategies of plant pathogenesis encoded in the genomes of eighteen Dothideomycetes fungi.</title>
        <authorList>
            <person name="Ohm R.A."/>
            <person name="Feau N."/>
            <person name="Henrissat B."/>
            <person name="Schoch C.L."/>
            <person name="Horwitz B.A."/>
            <person name="Barry K.W."/>
            <person name="Condon B.J."/>
            <person name="Copeland A.C."/>
            <person name="Dhillon B."/>
            <person name="Glaser F."/>
            <person name="Hesse C.N."/>
            <person name="Kosti I."/>
            <person name="LaButti K."/>
            <person name="Lindquist E.A."/>
            <person name="Lucas S."/>
            <person name="Salamov A.A."/>
            <person name="Bradshaw R.E."/>
            <person name="Ciuffetti L."/>
            <person name="Hamelin R.C."/>
            <person name="Kema G.H.J."/>
            <person name="Lawrence C."/>
            <person name="Scott J.A."/>
            <person name="Spatafora J.W."/>
            <person name="Turgeon B.G."/>
            <person name="de Wit P.J.G.M."/>
            <person name="Zhong S."/>
            <person name="Goodwin S.B."/>
            <person name="Grigoriev I.V."/>
        </authorList>
    </citation>
    <scope>NUCLEOTIDE SEQUENCE [LARGE SCALE GENOMIC DNA]</scope>
    <source>
        <strain evidence="6 7">UAMH 10762</strain>
    </source>
</reference>
<dbReference type="PANTHER" id="PTHR11685">
    <property type="entry name" value="RBR FAMILY RING FINGER AND IBR DOMAIN-CONTAINING"/>
    <property type="match status" value="1"/>
</dbReference>
<dbReference type="Proteomes" id="UP000011761">
    <property type="component" value="Unassembled WGS sequence"/>
</dbReference>
<dbReference type="AlphaFoldDB" id="M2NKZ5"/>
<dbReference type="RefSeq" id="XP_007672645.1">
    <property type="nucleotide sequence ID" value="XM_007674455.1"/>
</dbReference>
<keyword evidence="7" id="KW-1185">Reference proteome</keyword>
<evidence type="ECO:0000259" key="5">
    <source>
        <dbReference type="PROSITE" id="PS50089"/>
    </source>
</evidence>
<keyword evidence="3" id="KW-0862">Zinc</keyword>
<accession>M2NKZ5</accession>
<feature type="non-terminal residue" evidence="6">
    <location>
        <position position="1"/>
    </location>
</feature>
<name>M2NKZ5_BAUPA</name>
<evidence type="ECO:0000256" key="4">
    <source>
        <dbReference type="PROSITE-ProRule" id="PRU00175"/>
    </source>
</evidence>
<dbReference type="EMBL" id="KB445551">
    <property type="protein sequence ID" value="EMD00145.1"/>
    <property type="molecule type" value="Genomic_DNA"/>
</dbReference>
<dbReference type="SUPFAM" id="SSF57850">
    <property type="entry name" value="RING/U-box"/>
    <property type="match status" value="1"/>
</dbReference>
<sequence length="297" mass="34393">PKVIRVACTSCTDTFLPHLVVKVPCDHHYCGGCLEHLYTSCMTDETLFPPRCCHKDFPWELVRHILTQKTKSLFGQKRAELETKDRTYCHIPTCSAFIKPDTYVGRAAPCPKTHFHGCTCTFCKQAHHLGPCPRDATLEQLNATAEEKQWQRCFACHRMVELRSGCNHITCFCKTEFWYAILIRPLSIANTYVCGLRWKLCKCPTWDEVRLLERGEDAVVNGMAPRANPGQNRDEQVAQAVQHIRANHECTHAEIRITRQAGFDYQCQMCDETYRNWLHQCRQCWMTICGTCRYNRL</sequence>
<dbReference type="InterPro" id="IPR017907">
    <property type="entry name" value="Znf_RING_CS"/>
</dbReference>
<dbReference type="eggNOG" id="KOG1812">
    <property type="taxonomic scope" value="Eukaryota"/>
</dbReference>
<feature type="domain" description="RING-type" evidence="5">
    <location>
        <begin position="8"/>
        <end position="45"/>
    </location>
</feature>
<dbReference type="KEGG" id="bcom:BAUCODRAFT_63170"/>
<dbReference type="InterPro" id="IPR001841">
    <property type="entry name" value="Znf_RING"/>
</dbReference>
<dbReference type="PROSITE" id="PS50089">
    <property type="entry name" value="ZF_RING_2"/>
    <property type="match status" value="1"/>
</dbReference>
<protein>
    <recommendedName>
        <fullName evidence="5">RING-type domain-containing protein</fullName>
    </recommendedName>
</protein>
<keyword evidence="1" id="KW-0479">Metal-binding</keyword>